<reference evidence="1" key="1">
    <citation type="journal article" date="2014" name="Int. J. Syst. Evol. Microbiol.">
        <title>Complete genome sequence of Corynebacterium casei LMG S-19264T (=DSM 44701T), isolated from a smear-ripened cheese.</title>
        <authorList>
            <consortium name="US DOE Joint Genome Institute (JGI-PGF)"/>
            <person name="Walter F."/>
            <person name="Albersmeier A."/>
            <person name="Kalinowski J."/>
            <person name="Ruckert C."/>
        </authorList>
    </citation>
    <scope>NUCLEOTIDE SEQUENCE</scope>
    <source>
        <strain evidence="1">JCM 4490</strain>
    </source>
</reference>
<evidence type="ECO:0000313" key="1">
    <source>
        <dbReference type="EMBL" id="GGW42218.1"/>
    </source>
</evidence>
<dbReference type="Gene3D" id="3.40.50.300">
    <property type="entry name" value="P-loop containing nucleotide triphosphate hydrolases"/>
    <property type="match status" value="1"/>
</dbReference>
<dbReference type="Pfam" id="PF13671">
    <property type="entry name" value="AAA_33"/>
    <property type="match status" value="1"/>
</dbReference>
<evidence type="ECO:0008006" key="3">
    <source>
        <dbReference type="Google" id="ProtNLM"/>
    </source>
</evidence>
<accession>A0A918J0Z7</accession>
<gene>
    <name evidence="1" type="ORF">GCM10010503_18230</name>
</gene>
<dbReference type="SUPFAM" id="SSF56112">
    <property type="entry name" value="Protein kinase-like (PK-like)"/>
    <property type="match status" value="1"/>
</dbReference>
<sequence>MTGPGSRGTAPHDGPPPVRAEVRETHTAVLFFVGDRVCKVKKPVDLGFLDYSTAASRRAACEREVAVNRRFAPDVYLGVGEFHGPGAPAPEPVVVMRRMPEGRRLARLVRAGAPVDDVLRAVARHLAAWHADAPRGPEVDEQGTRDALSARWEATFAQIRALAADGLVLDEAAEAERLVRRYLAGREPLFGARIEQRRVVDGHGDLLADDIFCLDDGPRVLDCLEFDDALRHVDGLDDAAFLAMDLEQLGAPEAAAYFLAQYGEYSGDPAPPSLWHHYIAYRAFVRAKVSLIQAGQGAPGAEAAARRLAAAALRHLRTAAVRLTLVGGLPGSGKSTLSGALADRLGVTLLSSDRLRKELAGIPPEQSAAAPYGEGLYTPEWTARTYGALLDRAAVLLSRGESVVLDATWSDAGQREAALRVADRTSADLVALRCHVPGEVSAARLSTRAPGASDADAAVAAAMAAGEPPWPGAVAVDTSGSLEAAVARALTAVRPWGSGQAPVLRRPYMEPD</sequence>
<name>A0A918J0Z7_9ACTN</name>
<dbReference type="InterPro" id="IPR052732">
    <property type="entry name" value="Cell-binding_unc_protein"/>
</dbReference>
<keyword evidence="2" id="KW-1185">Reference proteome</keyword>
<comment type="caution">
    <text evidence="1">The sequence shown here is derived from an EMBL/GenBank/DDBJ whole genome shotgun (WGS) entry which is preliminary data.</text>
</comment>
<reference evidence="1" key="2">
    <citation type="submission" date="2020-09" db="EMBL/GenBank/DDBJ databases">
        <authorList>
            <person name="Sun Q."/>
            <person name="Ohkuma M."/>
        </authorList>
    </citation>
    <scope>NUCLEOTIDE SEQUENCE</scope>
    <source>
        <strain evidence="1">JCM 4490</strain>
    </source>
</reference>
<proteinExistence type="predicted"/>
<dbReference type="SUPFAM" id="SSF52540">
    <property type="entry name" value="P-loop containing nucleoside triphosphate hydrolases"/>
    <property type="match status" value="1"/>
</dbReference>
<dbReference type="Proteomes" id="UP000620224">
    <property type="component" value="Unassembled WGS sequence"/>
</dbReference>
<dbReference type="RefSeq" id="WP_190014563.1">
    <property type="nucleotide sequence ID" value="NZ_BMUE01000003.1"/>
</dbReference>
<protein>
    <recommendedName>
        <fullName evidence="3">Gluconate kinase</fullName>
    </recommendedName>
</protein>
<dbReference type="AlphaFoldDB" id="A0A918J0Z7"/>
<dbReference type="EMBL" id="BMUE01000003">
    <property type="protein sequence ID" value="GGW42218.1"/>
    <property type="molecule type" value="Genomic_DNA"/>
</dbReference>
<dbReference type="InterPro" id="IPR027417">
    <property type="entry name" value="P-loop_NTPase"/>
</dbReference>
<dbReference type="PANTHER" id="PTHR43883">
    <property type="entry name" value="SLR0207 PROTEIN"/>
    <property type="match status" value="1"/>
</dbReference>
<evidence type="ECO:0000313" key="2">
    <source>
        <dbReference type="Proteomes" id="UP000620224"/>
    </source>
</evidence>
<dbReference type="PANTHER" id="PTHR43883:SF1">
    <property type="entry name" value="GLUCONOKINASE"/>
    <property type="match status" value="1"/>
</dbReference>
<organism evidence="1 2">
    <name type="scientific">Streptomyces lucensis JCM 4490</name>
    <dbReference type="NCBI Taxonomy" id="1306176"/>
    <lineage>
        <taxon>Bacteria</taxon>
        <taxon>Bacillati</taxon>
        <taxon>Actinomycetota</taxon>
        <taxon>Actinomycetes</taxon>
        <taxon>Kitasatosporales</taxon>
        <taxon>Streptomycetaceae</taxon>
        <taxon>Streptomyces</taxon>
    </lineage>
</organism>
<dbReference type="InterPro" id="IPR011009">
    <property type="entry name" value="Kinase-like_dom_sf"/>
</dbReference>